<feature type="domain" description="CzcB-like C-terminal circularly permuted SH3-like" evidence="6">
    <location>
        <begin position="292"/>
        <end position="345"/>
    </location>
</feature>
<dbReference type="OrthoDB" id="9806939at2"/>
<feature type="chain" id="PRO_5018692459" evidence="3">
    <location>
        <begin position="25"/>
        <end position="358"/>
    </location>
</feature>
<keyword evidence="8" id="KW-1185">Reference proteome</keyword>
<organism evidence="7 8">
    <name type="scientific">Rubrivivax albus</name>
    <dbReference type="NCBI Taxonomy" id="2499835"/>
    <lineage>
        <taxon>Bacteria</taxon>
        <taxon>Pseudomonadati</taxon>
        <taxon>Pseudomonadota</taxon>
        <taxon>Betaproteobacteria</taxon>
        <taxon>Burkholderiales</taxon>
        <taxon>Sphaerotilaceae</taxon>
        <taxon>Rubrivivax</taxon>
    </lineage>
</organism>
<evidence type="ECO:0000256" key="1">
    <source>
        <dbReference type="ARBA" id="ARBA00009477"/>
    </source>
</evidence>
<dbReference type="Proteomes" id="UP000288178">
    <property type="component" value="Unassembled WGS sequence"/>
</dbReference>
<dbReference type="GO" id="GO:0015562">
    <property type="term" value="F:efflux transmembrane transporter activity"/>
    <property type="evidence" value="ECO:0007669"/>
    <property type="project" value="TreeGrafter"/>
</dbReference>
<dbReference type="NCBIfam" id="TIGR01730">
    <property type="entry name" value="RND_mfp"/>
    <property type="match status" value="1"/>
</dbReference>
<name>A0A3S2URA0_9BURK</name>
<keyword evidence="2" id="KW-0175">Coiled coil</keyword>
<evidence type="ECO:0000259" key="6">
    <source>
        <dbReference type="Pfam" id="PF25975"/>
    </source>
</evidence>
<keyword evidence="3" id="KW-0732">Signal</keyword>
<dbReference type="RefSeq" id="WP_128198011.1">
    <property type="nucleotide sequence ID" value="NZ_SACT01000002.1"/>
</dbReference>
<gene>
    <name evidence="7" type="ORF">ENE75_09440</name>
</gene>
<evidence type="ECO:0000259" key="5">
    <source>
        <dbReference type="Pfam" id="PF25917"/>
    </source>
</evidence>
<proteinExistence type="inferred from homology"/>
<reference evidence="7 8" key="1">
    <citation type="submission" date="2019-01" db="EMBL/GenBank/DDBJ databases">
        <authorList>
            <person name="Chen W.-M."/>
        </authorList>
    </citation>
    <scope>NUCLEOTIDE SEQUENCE [LARGE SCALE GENOMIC DNA]</scope>
    <source>
        <strain evidence="7 8">ICH-3</strain>
    </source>
</reference>
<dbReference type="Gene3D" id="2.40.30.170">
    <property type="match status" value="1"/>
</dbReference>
<dbReference type="InterPro" id="IPR006143">
    <property type="entry name" value="RND_pump_MFP"/>
</dbReference>
<dbReference type="Gene3D" id="1.10.287.470">
    <property type="entry name" value="Helix hairpin bin"/>
    <property type="match status" value="1"/>
</dbReference>
<evidence type="ECO:0000313" key="7">
    <source>
        <dbReference type="EMBL" id="RVT52638.1"/>
    </source>
</evidence>
<dbReference type="EMBL" id="SACT01000002">
    <property type="protein sequence ID" value="RVT52638.1"/>
    <property type="molecule type" value="Genomic_DNA"/>
</dbReference>
<feature type="domain" description="Multidrug resistance protein MdtA-like barrel-sandwich hybrid" evidence="5">
    <location>
        <begin position="58"/>
        <end position="194"/>
    </location>
</feature>
<protein>
    <submittedName>
        <fullName evidence="7">Efflux RND transporter periplasmic adaptor subunit</fullName>
    </submittedName>
</protein>
<dbReference type="Gene3D" id="2.40.420.20">
    <property type="match status" value="1"/>
</dbReference>
<evidence type="ECO:0000259" key="4">
    <source>
        <dbReference type="Pfam" id="PF25876"/>
    </source>
</evidence>
<dbReference type="InterPro" id="IPR058624">
    <property type="entry name" value="MdtA-like_HH"/>
</dbReference>
<sequence>MSSRTPLLATAVAALIAGVLPVGAAWAQAAPGAVPTAVLAAAPDRAGFVLTGELQALRQSTVAAQTAGNVLELAVKAGDRVRAGQVLARIDERSAAAGLAAADAGVAQAEAMLANARAQAERTRELKRQGFVSQAALDAAETQLRAAQAGQDQARAGRSQAALARSFAAVTAPFDAVVLATHVEAGDLAAPGRALVTLYAPGRLRAVAQVPSTRSSLARAASTVEVQLPDGRWVAPVSRTELPSADPVAQTVEWRLDLAPEAAAAFAPGQSVQVRFAGAAAAAAGAVVRPVLPAAAVLQRGELSAVYVVQDGRFVLRPVRLGAVQGDAGIEVLAGLKAGERYATDAVKAGLAGAQPAN</sequence>
<dbReference type="AlphaFoldDB" id="A0A3S2URA0"/>
<dbReference type="PANTHER" id="PTHR30469">
    <property type="entry name" value="MULTIDRUG RESISTANCE PROTEIN MDTA"/>
    <property type="match status" value="1"/>
</dbReference>
<dbReference type="Pfam" id="PF25876">
    <property type="entry name" value="HH_MFP_RND"/>
    <property type="match status" value="1"/>
</dbReference>
<dbReference type="Pfam" id="PF25975">
    <property type="entry name" value="CzcB_C"/>
    <property type="match status" value="1"/>
</dbReference>
<dbReference type="GO" id="GO:1990281">
    <property type="term" value="C:efflux pump complex"/>
    <property type="evidence" value="ECO:0007669"/>
    <property type="project" value="TreeGrafter"/>
</dbReference>
<feature type="domain" description="Multidrug resistance protein MdtA-like alpha-helical hairpin" evidence="4">
    <location>
        <begin position="99"/>
        <end position="162"/>
    </location>
</feature>
<dbReference type="Pfam" id="PF25917">
    <property type="entry name" value="BSH_RND"/>
    <property type="match status" value="1"/>
</dbReference>
<dbReference type="PANTHER" id="PTHR30469:SF18">
    <property type="entry name" value="RESISTANCE-NODULATION-CELL DIVISION (RND) EFFLUX MEMBRANE FUSION PROTEIN-RELATED"/>
    <property type="match status" value="1"/>
</dbReference>
<comment type="caution">
    <text evidence="7">The sequence shown here is derived from an EMBL/GenBank/DDBJ whole genome shotgun (WGS) entry which is preliminary data.</text>
</comment>
<accession>A0A3S2URA0</accession>
<evidence type="ECO:0000256" key="3">
    <source>
        <dbReference type="SAM" id="SignalP"/>
    </source>
</evidence>
<dbReference type="InterPro" id="IPR058649">
    <property type="entry name" value="CzcB_C"/>
</dbReference>
<evidence type="ECO:0000256" key="2">
    <source>
        <dbReference type="SAM" id="Coils"/>
    </source>
</evidence>
<dbReference type="SUPFAM" id="SSF111369">
    <property type="entry name" value="HlyD-like secretion proteins"/>
    <property type="match status" value="1"/>
</dbReference>
<dbReference type="InterPro" id="IPR058625">
    <property type="entry name" value="MdtA-like_BSH"/>
</dbReference>
<dbReference type="Gene3D" id="2.40.50.100">
    <property type="match status" value="1"/>
</dbReference>
<feature type="signal peptide" evidence="3">
    <location>
        <begin position="1"/>
        <end position="24"/>
    </location>
</feature>
<evidence type="ECO:0000313" key="8">
    <source>
        <dbReference type="Proteomes" id="UP000288178"/>
    </source>
</evidence>
<feature type="coiled-coil region" evidence="2">
    <location>
        <begin position="99"/>
        <end position="126"/>
    </location>
</feature>
<comment type="similarity">
    <text evidence="1">Belongs to the membrane fusion protein (MFP) (TC 8.A.1) family.</text>
</comment>